<sequence length="67" mass="7585">RGEEEAPGHSNVNLFPVLFVAFFLTEIKRVTGCIRAKILMLLGSIQFASLSFVQLLQYIDYFGIQYA</sequence>
<keyword evidence="1" id="KW-0812">Transmembrane</keyword>
<organism evidence="2">
    <name type="scientific">Arion vulgaris</name>
    <dbReference type="NCBI Taxonomy" id="1028688"/>
    <lineage>
        <taxon>Eukaryota</taxon>
        <taxon>Metazoa</taxon>
        <taxon>Spiralia</taxon>
        <taxon>Lophotrochozoa</taxon>
        <taxon>Mollusca</taxon>
        <taxon>Gastropoda</taxon>
        <taxon>Heterobranchia</taxon>
        <taxon>Euthyneura</taxon>
        <taxon>Panpulmonata</taxon>
        <taxon>Eupulmonata</taxon>
        <taxon>Stylommatophora</taxon>
        <taxon>Helicina</taxon>
        <taxon>Arionoidea</taxon>
        <taxon>Arionidae</taxon>
        <taxon>Arion</taxon>
    </lineage>
</organism>
<evidence type="ECO:0000256" key="1">
    <source>
        <dbReference type="SAM" id="Phobius"/>
    </source>
</evidence>
<gene>
    <name evidence="2" type="primary">ORF217713</name>
</gene>
<feature type="transmembrane region" description="Helical" evidence="1">
    <location>
        <begin position="12"/>
        <end position="27"/>
    </location>
</feature>
<feature type="transmembrane region" description="Helical" evidence="1">
    <location>
        <begin position="39"/>
        <end position="59"/>
    </location>
</feature>
<dbReference type="AlphaFoldDB" id="A0A0B7BYQ9"/>
<evidence type="ECO:0000313" key="2">
    <source>
        <dbReference type="EMBL" id="CEK98072.1"/>
    </source>
</evidence>
<name>A0A0B7BYQ9_9EUPU</name>
<reference evidence="2" key="1">
    <citation type="submission" date="2014-12" db="EMBL/GenBank/DDBJ databases">
        <title>Insight into the proteome of Arion vulgaris.</title>
        <authorList>
            <person name="Aradska J."/>
            <person name="Bulat T."/>
            <person name="Smidak R."/>
            <person name="Sarate P."/>
            <person name="Gangsoo J."/>
            <person name="Sialana F."/>
            <person name="Bilban M."/>
            <person name="Lubec G."/>
        </authorList>
    </citation>
    <scope>NUCLEOTIDE SEQUENCE</scope>
    <source>
        <tissue evidence="2">Skin</tissue>
    </source>
</reference>
<accession>A0A0B7BYQ9</accession>
<proteinExistence type="predicted"/>
<keyword evidence="1" id="KW-1133">Transmembrane helix</keyword>
<keyword evidence="1" id="KW-0472">Membrane</keyword>
<feature type="non-terminal residue" evidence="2">
    <location>
        <position position="1"/>
    </location>
</feature>
<dbReference type="EMBL" id="HACG01051201">
    <property type="protein sequence ID" value="CEK98072.1"/>
    <property type="molecule type" value="Transcribed_RNA"/>
</dbReference>
<protein>
    <submittedName>
        <fullName evidence="2">Uncharacterized protein</fullName>
    </submittedName>
</protein>